<feature type="compositionally biased region" description="Low complexity" evidence="1">
    <location>
        <begin position="42"/>
        <end position="59"/>
    </location>
</feature>
<dbReference type="AlphaFoldDB" id="A0A820T9K6"/>
<dbReference type="Proteomes" id="UP000663848">
    <property type="component" value="Unassembled WGS sequence"/>
</dbReference>
<evidence type="ECO:0000259" key="2">
    <source>
        <dbReference type="Pfam" id="PF05699"/>
    </source>
</evidence>
<accession>A0A820T9K6</accession>
<proteinExistence type="predicted"/>
<sequence length="151" mass="17076">MFSPPIADIIEIEISNSLDDDVSLQVDPLTVKESITVRPKPTTAVTSANSSSASSTTTTIINKHFDSDDDERNAKCHKNQKENHPVRADHLWAYLLDDESVPNLKKLVQFVFYIPASNAFCETIFSHMKYLWNDSRNRMNHVSTLYLYAAA</sequence>
<dbReference type="GO" id="GO:0046983">
    <property type="term" value="F:protein dimerization activity"/>
    <property type="evidence" value="ECO:0007669"/>
    <property type="project" value="InterPro"/>
</dbReference>
<dbReference type="Proteomes" id="UP000663872">
    <property type="component" value="Unassembled WGS sequence"/>
</dbReference>
<reference evidence="4" key="1">
    <citation type="submission" date="2021-02" db="EMBL/GenBank/DDBJ databases">
        <authorList>
            <person name="Nowell W R."/>
        </authorList>
    </citation>
    <scope>NUCLEOTIDE SEQUENCE</scope>
</reference>
<evidence type="ECO:0000256" key="1">
    <source>
        <dbReference type="SAM" id="MobiDB-lite"/>
    </source>
</evidence>
<evidence type="ECO:0000313" key="4">
    <source>
        <dbReference type="EMBL" id="CAF4464764.1"/>
    </source>
</evidence>
<evidence type="ECO:0000313" key="3">
    <source>
        <dbReference type="EMBL" id="CAF3385341.1"/>
    </source>
</evidence>
<dbReference type="SUPFAM" id="SSF53098">
    <property type="entry name" value="Ribonuclease H-like"/>
    <property type="match status" value="1"/>
</dbReference>
<name>A0A820T9K6_9BILA</name>
<feature type="domain" description="HAT C-terminal dimerisation" evidence="2">
    <location>
        <begin position="91"/>
        <end position="145"/>
    </location>
</feature>
<dbReference type="EMBL" id="CAJOBR010000102">
    <property type="protein sequence ID" value="CAF4464764.1"/>
    <property type="molecule type" value="Genomic_DNA"/>
</dbReference>
<comment type="caution">
    <text evidence="4">The sequence shown here is derived from an EMBL/GenBank/DDBJ whole genome shotgun (WGS) entry which is preliminary data.</text>
</comment>
<feature type="region of interest" description="Disordered" evidence="1">
    <location>
        <begin position="42"/>
        <end position="81"/>
    </location>
</feature>
<dbReference type="InterPro" id="IPR012337">
    <property type="entry name" value="RNaseH-like_sf"/>
</dbReference>
<protein>
    <recommendedName>
        <fullName evidence="2">HAT C-terminal dimerisation domain-containing protein</fullName>
    </recommendedName>
</protein>
<organism evidence="4 5">
    <name type="scientific">Rotaria socialis</name>
    <dbReference type="NCBI Taxonomy" id="392032"/>
    <lineage>
        <taxon>Eukaryota</taxon>
        <taxon>Metazoa</taxon>
        <taxon>Spiralia</taxon>
        <taxon>Gnathifera</taxon>
        <taxon>Rotifera</taxon>
        <taxon>Eurotatoria</taxon>
        <taxon>Bdelloidea</taxon>
        <taxon>Philodinida</taxon>
        <taxon>Philodinidae</taxon>
        <taxon>Rotaria</taxon>
    </lineage>
</organism>
<gene>
    <name evidence="3" type="ORF">GRG538_LOCUS8598</name>
    <name evidence="4" type="ORF">QYT958_LOCUS1723</name>
</gene>
<dbReference type="Pfam" id="PF05699">
    <property type="entry name" value="Dimer_Tnp_hAT"/>
    <property type="match status" value="1"/>
</dbReference>
<dbReference type="EMBL" id="CAJNYT010000927">
    <property type="protein sequence ID" value="CAF3385341.1"/>
    <property type="molecule type" value="Genomic_DNA"/>
</dbReference>
<evidence type="ECO:0000313" key="5">
    <source>
        <dbReference type="Proteomes" id="UP000663848"/>
    </source>
</evidence>
<dbReference type="InterPro" id="IPR008906">
    <property type="entry name" value="HATC_C_dom"/>
</dbReference>